<dbReference type="PANTHER" id="PTHR43736">
    <property type="entry name" value="ADP-RIBOSE PYROPHOSPHATASE"/>
    <property type="match status" value="1"/>
</dbReference>
<evidence type="ECO:0000313" key="2">
    <source>
        <dbReference type="EMBL" id="OGD94207.1"/>
    </source>
</evidence>
<accession>A0A1F5GR09</accession>
<dbReference type="Proteomes" id="UP000178336">
    <property type="component" value="Unassembled WGS sequence"/>
</dbReference>
<comment type="caution">
    <text evidence="2">The sequence shown here is derived from an EMBL/GenBank/DDBJ whole genome shotgun (WGS) entry which is preliminary data.</text>
</comment>
<dbReference type="SUPFAM" id="SSF55811">
    <property type="entry name" value="Nudix"/>
    <property type="match status" value="1"/>
</dbReference>
<dbReference type="AlphaFoldDB" id="A0A1F5GR09"/>
<dbReference type="Gene3D" id="3.90.79.10">
    <property type="entry name" value="Nucleoside Triphosphate Pyrophosphohydrolase"/>
    <property type="match status" value="1"/>
</dbReference>
<evidence type="ECO:0000313" key="3">
    <source>
        <dbReference type="Proteomes" id="UP000178336"/>
    </source>
</evidence>
<dbReference type="InterPro" id="IPR015797">
    <property type="entry name" value="NUDIX_hydrolase-like_dom_sf"/>
</dbReference>
<dbReference type="PROSITE" id="PS51462">
    <property type="entry name" value="NUDIX"/>
    <property type="match status" value="1"/>
</dbReference>
<sequence length="149" mass="17482">MKPGVDYIGITTPFYCNDGDGLFLLHKRSKNCRDEHGRWDPGSGQLDFGCTPEENVLREVAEEYGCKGEIQEQLPVHSIFREWDGKKTHWLAIPFFVKVNPKEVKNNEPEKIDEIGWFPLNKLPEPLHTGFNFTFKNYQKYFEKYKPKK</sequence>
<dbReference type="EMBL" id="MFBN01000050">
    <property type="protein sequence ID" value="OGD94207.1"/>
    <property type="molecule type" value="Genomic_DNA"/>
</dbReference>
<name>A0A1F5GR09_9BACT</name>
<organism evidence="2 3">
    <name type="scientific">Candidatus Curtissbacteria bacterium RIFCSPLOWO2_01_FULL_37_9</name>
    <dbReference type="NCBI Taxonomy" id="1797724"/>
    <lineage>
        <taxon>Bacteria</taxon>
        <taxon>Candidatus Curtissiibacteriota</taxon>
    </lineage>
</organism>
<dbReference type="STRING" id="1797724.A3A48_02490"/>
<dbReference type="PANTHER" id="PTHR43736:SF1">
    <property type="entry name" value="DIHYDRONEOPTERIN TRIPHOSPHATE DIPHOSPHATASE"/>
    <property type="match status" value="1"/>
</dbReference>
<gene>
    <name evidence="2" type="ORF">A3A48_02490</name>
</gene>
<dbReference type="Pfam" id="PF00293">
    <property type="entry name" value="NUDIX"/>
    <property type="match status" value="1"/>
</dbReference>
<evidence type="ECO:0000259" key="1">
    <source>
        <dbReference type="PROSITE" id="PS51462"/>
    </source>
</evidence>
<protein>
    <recommendedName>
        <fullName evidence="1">Nudix hydrolase domain-containing protein</fullName>
    </recommendedName>
</protein>
<feature type="domain" description="Nudix hydrolase" evidence="1">
    <location>
        <begin position="1"/>
        <end position="146"/>
    </location>
</feature>
<reference evidence="2 3" key="1">
    <citation type="journal article" date="2016" name="Nat. Commun.">
        <title>Thousands of microbial genomes shed light on interconnected biogeochemical processes in an aquifer system.</title>
        <authorList>
            <person name="Anantharaman K."/>
            <person name="Brown C.T."/>
            <person name="Hug L.A."/>
            <person name="Sharon I."/>
            <person name="Castelle C.J."/>
            <person name="Probst A.J."/>
            <person name="Thomas B.C."/>
            <person name="Singh A."/>
            <person name="Wilkins M.J."/>
            <person name="Karaoz U."/>
            <person name="Brodie E.L."/>
            <person name="Williams K.H."/>
            <person name="Hubbard S.S."/>
            <person name="Banfield J.F."/>
        </authorList>
    </citation>
    <scope>NUCLEOTIDE SEQUENCE [LARGE SCALE GENOMIC DNA]</scope>
</reference>
<dbReference type="InterPro" id="IPR000086">
    <property type="entry name" value="NUDIX_hydrolase_dom"/>
</dbReference>
<proteinExistence type="predicted"/>